<sequence length="108" mass="12224">MKIQLSKAAANDIHEIETYTLSNFGTSQTLDFLGKLEDALTLISTQSAMGTLRPEFDPPNHQFRYQAILRSFIVVYEEHEESLLVAQIIHGSRNLLSELLRESGDETE</sequence>
<dbReference type="Proteomes" id="UP000036367">
    <property type="component" value="Unassembled WGS sequence"/>
</dbReference>
<keyword evidence="1" id="KW-1277">Toxin-antitoxin system</keyword>
<evidence type="ECO:0000313" key="3">
    <source>
        <dbReference type="Proteomes" id="UP000036367"/>
    </source>
</evidence>
<organism evidence="2 3">
    <name type="scientific">Rhodopirellula islandica</name>
    <dbReference type="NCBI Taxonomy" id="595434"/>
    <lineage>
        <taxon>Bacteria</taxon>
        <taxon>Pseudomonadati</taxon>
        <taxon>Planctomycetota</taxon>
        <taxon>Planctomycetia</taxon>
        <taxon>Pirellulales</taxon>
        <taxon>Pirellulaceae</taxon>
        <taxon>Rhodopirellula</taxon>
    </lineage>
</organism>
<dbReference type="Pfam" id="PF05016">
    <property type="entry name" value="ParE_toxin"/>
    <property type="match status" value="1"/>
</dbReference>
<name>A0A0J1BBT4_RHOIS</name>
<evidence type="ECO:0000313" key="2">
    <source>
        <dbReference type="EMBL" id="KLU04110.1"/>
    </source>
</evidence>
<dbReference type="EMBL" id="LECT01000029">
    <property type="protein sequence ID" value="KLU04110.1"/>
    <property type="molecule type" value="Genomic_DNA"/>
</dbReference>
<gene>
    <name evidence="2" type="ORF">RISK_003696</name>
</gene>
<dbReference type="PATRIC" id="fig|595434.4.peg.3515"/>
<comment type="caution">
    <text evidence="2">The sequence shown here is derived from an EMBL/GenBank/DDBJ whole genome shotgun (WGS) entry which is preliminary data.</text>
</comment>
<dbReference type="OrthoDB" id="516834at2"/>
<protein>
    <recommendedName>
        <fullName evidence="4">Death on curing protein, Doc toxin</fullName>
    </recommendedName>
</protein>
<evidence type="ECO:0000256" key="1">
    <source>
        <dbReference type="ARBA" id="ARBA00022649"/>
    </source>
</evidence>
<dbReference type="Gene3D" id="3.30.2310.20">
    <property type="entry name" value="RelE-like"/>
    <property type="match status" value="1"/>
</dbReference>
<reference evidence="2" key="1">
    <citation type="submission" date="2015-05" db="EMBL/GenBank/DDBJ databases">
        <title>Permanent draft genome of Rhodopirellula islandicus K833.</title>
        <authorList>
            <person name="Kizina J."/>
            <person name="Richter M."/>
            <person name="Glockner F.O."/>
            <person name="Harder J."/>
        </authorList>
    </citation>
    <scope>NUCLEOTIDE SEQUENCE [LARGE SCALE GENOMIC DNA]</scope>
    <source>
        <strain evidence="2">K833</strain>
    </source>
</reference>
<dbReference type="STRING" id="595434.RISK_003696"/>
<proteinExistence type="predicted"/>
<dbReference type="InterPro" id="IPR035093">
    <property type="entry name" value="RelE/ParE_toxin_dom_sf"/>
</dbReference>
<dbReference type="RefSeq" id="WP_047815115.1">
    <property type="nucleotide sequence ID" value="NZ_LECT01000029.1"/>
</dbReference>
<accession>A0A0J1BBT4</accession>
<dbReference type="InterPro" id="IPR007712">
    <property type="entry name" value="RelE/ParE_toxin"/>
</dbReference>
<keyword evidence="3" id="KW-1185">Reference proteome</keyword>
<evidence type="ECO:0008006" key="4">
    <source>
        <dbReference type="Google" id="ProtNLM"/>
    </source>
</evidence>
<dbReference type="AlphaFoldDB" id="A0A0J1BBT4"/>